<dbReference type="InterPro" id="IPR033776">
    <property type="entry name" value="COMMD1_N"/>
</dbReference>
<dbReference type="Pfam" id="PF07258">
    <property type="entry name" value="COMM_domain"/>
    <property type="match status" value="1"/>
</dbReference>
<dbReference type="PROSITE" id="PS51269">
    <property type="entry name" value="COMM"/>
    <property type="match status" value="1"/>
</dbReference>
<reference evidence="4" key="3">
    <citation type="submission" date="2025-09" db="UniProtKB">
        <authorList>
            <consortium name="Ensembl"/>
        </authorList>
    </citation>
    <scope>IDENTIFICATION</scope>
</reference>
<dbReference type="CTD" id="150684"/>
<dbReference type="FunCoup" id="A0A3P8VMG7">
    <property type="interactions" value="1252"/>
</dbReference>
<reference evidence="4 5" key="1">
    <citation type="journal article" date="2014" name="Nat. Genet.">
        <title>Whole-genome sequence of a flatfish provides insights into ZW sex chromosome evolution and adaptation to a benthic lifestyle.</title>
        <authorList>
            <person name="Chen S."/>
            <person name="Zhang G."/>
            <person name="Shao C."/>
            <person name="Huang Q."/>
            <person name="Liu G."/>
            <person name="Zhang P."/>
            <person name="Song W."/>
            <person name="An N."/>
            <person name="Chalopin D."/>
            <person name="Volff J.N."/>
            <person name="Hong Y."/>
            <person name="Li Q."/>
            <person name="Sha Z."/>
            <person name="Zhou H."/>
            <person name="Xie M."/>
            <person name="Yu Q."/>
            <person name="Liu Y."/>
            <person name="Xiang H."/>
            <person name="Wang N."/>
            <person name="Wu K."/>
            <person name="Yang C."/>
            <person name="Zhou Q."/>
            <person name="Liao X."/>
            <person name="Yang L."/>
            <person name="Hu Q."/>
            <person name="Zhang J."/>
            <person name="Meng L."/>
            <person name="Jin L."/>
            <person name="Tian Y."/>
            <person name="Lian J."/>
            <person name="Yang J."/>
            <person name="Miao G."/>
            <person name="Liu S."/>
            <person name="Liang Z."/>
            <person name="Yan F."/>
            <person name="Li Y."/>
            <person name="Sun B."/>
            <person name="Zhang H."/>
            <person name="Zhang J."/>
            <person name="Zhu Y."/>
            <person name="Du M."/>
            <person name="Zhao Y."/>
            <person name="Schartl M."/>
            <person name="Tang Q."/>
            <person name="Wang J."/>
        </authorList>
    </citation>
    <scope>NUCLEOTIDE SEQUENCE</scope>
</reference>
<proteinExistence type="inferred from homology"/>
<dbReference type="PANTHER" id="PTHR21199">
    <property type="entry name" value="COMM DOMAIN-CONTAINING PROTEIN 1"/>
    <property type="match status" value="1"/>
</dbReference>
<dbReference type="STRING" id="244447.ENSCSEP00000015542"/>
<feature type="domain" description="COMM" evidence="3">
    <location>
        <begin position="121"/>
        <end position="194"/>
    </location>
</feature>
<name>A0A3P8VMG7_CYNSE</name>
<dbReference type="Pfam" id="PF17221">
    <property type="entry name" value="COMMD1_N"/>
    <property type="match status" value="1"/>
</dbReference>
<accession>A0A3P8VMG7</accession>
<organism evidence="4 5">
    <name type="scientific">Cynoglossus semilaevis</name>
    <name type="common">Tongue sole</name>
    <dbReference type="NCBI Taxonomy" id="244447"/>
    <lineage>
        <taxon>Eukaryota</taxon>
        <taxon>Metazoa</taxon>
        <taxon>Chordata</taxon>
        <taxon>Craniata</taxon>
        <taxon>Vertebrata</taxon>
        <taxon>Euteleostomi</taxon>
        <taxon>Actinopterygii</taxon>
        <taxon>Neopterygii</taxon>
        <taxon>Teleostei</taxon>
        <taxon>Neoteleostei</taxon>
        <taxon>Acanthomorphata</taxon>
        <taxon>Carangaria</taxon>
        <taxon>Pleuronectiformes</taxon>
        <taxon>Pleuronectoidei</taxon>
        <taxon>Cynoglossidae</taxon>
        <taxon>Cynoglossinae</taxon>
        <taxon>Cynoglossus</taxon>
    </lineage>
</organism>
<dbReference type="GeneTree" id="ENSGT00390000012029"/>
<dbReference type="KEGG" id="csem:103383892"/>
<reference evidence="4" key="2">
    <citation type="submission" date="2025-08" db="UniProtKB">
        <authorList>
            <consortium name="Ensembl"/>
        </authorList>
    </citation>
    <scope>IDENTIFICATION</scope>
</reference>
<dbReference type="PANTHER" id="PTHR21199:SF1">
    <property type="entry name" value="COMM DOMAIN-CONTAINING PROTEIN 1"/>
    <property type="match status" value="1"/>
</dbReference>
<dbReference type="AlphaFoldDB" id="A0A3P8VMG7"/>
<dbReference type="OrthoDB" id="10251426at2759"/>
<dbReference type="CDD" id="cd04749">
    <property type="entry name" value="Commd1_MURR1"/>
    <property type="match status" value="1"/>
</dbReference>
<evidence type="ECO:0000259" key="3">
    <source>
        <dbReference type="PROSITE" id="PS51269"/>
    </source>
</evidence>
<evidence type="ECO:0000313" key="4">
    <source>
        <dbReference type="Ensembl" id="ENSCSEP00000015542.1"/>
    </source>
</evidence>
<dbReference type="GO" id="GO:0031398">
    <property type="term" value="P:positive regulation of protein ubiquitination"/>
    <property type="evidence" value="ECO:0007669"/>
    <property type="project" value="TreeGrafter"/>
</dbReference>
<dbReference type="GO" id="GO:0055070">
    <property type="term" value="P:copper ion homeostasis"/>
    <property type="evidence" value="ECO:0007669"/>
    <property type="project" value="InterPro"/>
</dbReference>
<evidence type="ECO:0000256" key="2">
    <source>
        <dbReference type="ARBA" id="ARBA00093455"/>
    </source>
</evidence>
<dbReference type="GO" id="GO:0005768">
    <property type="term" value="C:endosome"/>
    <property type="evidence" value="ECO:0007669"/>
    <property type="project" value="TreeGrafter"/>
</dbReference>
<dbReference type="Ensembl" id="ENSCSET00000015730.1">
    <property type="protein sequence ID" value="ENSCSEP00000015542.1"/>
    <property type="gene ID" value="ENSCSEG00000009966.1"/>
</dbReference>
<dbReference type="GO" id="GO:0032434">
    <property type="term" value="P:regulation of proteasomal ubiquitin-dependent protein catabolic process"/>
    <property type="evidence" value="ECO:0007669"/>
    <property type="project" value="TreeGrafter"/>
</dbReference>
<keyword evidence="5" id="KW-1185">Reference proteome</keyword>
<protein>
    <recommendedName>
        <fullName evidence="1">COMM domain-containing protein 1</fullName>
    </recommendedName>
</protein>
<dbReference type="RefSeq" id="XP_008315438.1">
    <property type="nucleotide sequence ID" value="XM_008317216.3"/>
</dbReference>
<sequence length="197" mass="21384">MAETEAAVVKRLGALLNGIAQNMFFKQVDITAELLKEQLYSELPLGEFTALHDKMKGLLKSVASADMDGAQLEAFLSAQSRKQGGGGGVTAEQAAALSRFWKSGRGRVREVLVAQSCWEPALRGVSWRVDLQSASSRCVDGRDDNQSGPVALVELEVGRIGQDSEFVCLEFDEAGVERILKKMSSIQESIDMMAEQS</sequence>
<dbReference type="InterPro" id="IPR037351">
    <property type="entry name" value="Murr1"/>
</dbReference>
<dbReference type="InterPro" id="IPR017920">
    <property type="entry name" value="COMM"/>
</dbReference>
<dbReference type="GO" id="GO:1902306">
    <property type="term" value="P:negative regulation of sodium ion transmembrane transport"/>
    <property type="evidence" value="ECO:0007669"/>
    <property type="project" value="TreeGrafter"/>
</dbReference>
<dbReference type="GO" id="GO:2000009">
    <property type="term" value="P:negative regulation of protein localization to cell surface"/>
    <property type="evidence" value="ECO:0007669"/>
    <property type="project" value="TreeGrafter"/>
</dbReference>
<dbReference type="InParanoid" id="A0A3P8VMG7"/>
<dbReference type="GeneID" id="103383892"/>
<evidence type="ECO:0000256" key="1">
    <source>
        <dbReference type="ARBA" id="ARBA00016551"/>
    </source>
</evidence>
<dbReference type="OMA" id="MPTAIVE"/>
<evidence type="ECO:0000313" key="5">
    <source>
        <dbReference type="Proteomes" id="UP000265120"/>
    </source>
</evidence>
<comment type="similarity">
    <text evidence="2">Belongs to the COMM domain-containing protein 1 family.</text>
</comment>
<dbReference type="Proteomes" id="UP000265120">
    <property type="component" value="Chromosome 9"/>
</dbReference>